<name>A0ABT1PSV6_9ACTN</name>
<dbReference type="Proteomes" id="UP001057702">
    <property type="component" value="Unassembled WGS sequence"/>
</dbReference>
<dbReference type="PANTHER" id="PTHR37809:SF1">
    <property type="entry name" value="RIBOSOMAL PROTEIN S12 METHYLTHIOTRANSFERASE ACCESSORY FACTOR YCAO"/>
    <property type="match status" value="1"/>
</dbReference>
<dbReference type="Pfam" id="PF02624">
    <property type="entry name" value="YcaO"/>
    <property type="match status" value="1"/>
</dbReference>
<evidence type="ECO:0000313" key="2">
    <source>
        <dbReference type="EMBL" id="MCQ4080757.1"/>
    </source>
</evidence>
<accession>A0ABT1PSV6</accession>
<proteinExistence type="predicted"/>
<feature type="domain" description="YcaO" evidence="1">
    <location>
        <begin position="76"/>
        <end position="448"/>
    </location>
</feature>
<dbReference type="PANTHER" id="PTHR37809">
    <property type="entry name" value="RIBOSOMAL PROTEIN S12 METHYLTHIOTRANSFERASE ACCESSORY FACTOR YCAO"/>
    <property type="match status" value="1"/>
</dbReference>
<dbReference type="InterPro" id="IPR003776">
    <property type="entry name" value="YcaO-like_dom"/>
</dbReference>
<gene>
    <name evidence="2" type="ORF">NGB36_09110</name>
</gene>
<dbReference type="Gene3D" id="3.30.1330.230">
    <property type="match status" value="1"/>
</dbReference>
<comment type="caution">
    <text evidence="2">The sequence shown here is derived from an EMBL/GenBank/DDBJ whole genome shotgun (WGS) entry which is preliminary data.</text>
</comment>
<protein>
    <submittedName>
        <fullName evidence="2">YcaO-like family protein</fullName>
    </submittedName>
</protein>
<dbReference type="PROSITE" id="PS51664">
    <property type="entry name" value="YCAO"/>
    <property type="match status" value="1"/>
</dbReference>
<evidence type="ECO:0000259" key="1">
    <source>
        <dbReference type="PROSITE" id="PS51664"/>
    </source>
</evidence>
<reference evidence="2" key="1">
    <citation type="submission" date="2022-06" db="EMBL/GenBank/DDBJ databases">
        <title>Draft genome sequence of Streptomyces sp. RB6PN25 isolated from peat swamp forest in Thailand.</title>
        <authorList>
            <person name="Duangmal K."/>
            <person name="Klaysubun C."/>
        </authorList>
    </citation>
    <scope>NUCLEOTIDE SEQUENCE</scope>
    <source>
        <strain evidence="2">RB6PN25</strain>
    </source>
</reference>
<dbReference type="RefSeq" id="WP_255919674.1">
    <property type="nucleotide sequence ID" value="NZ_JANFNG010000005.1"/>
</dbReference>
<sequence length="448" mass="48822">MPETALDLRLGRDDAERAQSLQRRMHSRLCGLIPSMGGLNKPLRSPRMFVEGAELTGVHLWSGQPAPKPGFYHIGGYGFLPFESRIRVLGETLERYAGHAAVAEERFPVTMASQAELAEQGEPVIAEDRLRLFDAAQLARDGFPYQRFDPHTPIGWVKLPSLTDSSEAWVPAQMFLLGYVPAPGEPHLVSAVTTGTAAHTSPDAALRGALFELVQIDTAIGHWFGTTDSVLIEPDSRLTALQAFLARHYTGLVKPEFHYLPNPDLPGFTVACLLRNPKGALPALCAGLGSGASLERAVYRALLETVGVHALASWTLLEEGEATPGPDRLSGMFDLESNVGYYATREGAAVVEERFSRHECKPAGELPPDDTRSGRQVARSVVEAFRSTGKTLYWADLTSCDIRDLGFTVMRVWSPDTLSLPLPSAPAAAHRRFADHGGFTNPQPHPYP</sequence>
<organism evidence="2 3">
    <name type="scientific">Streptomyces humicola</name>
    <dbReference type="NCBI Taxonomy" id="2953240"/>
    <lineage>
        <taxon>Bacteria</taxon>
        <taxon>Bacillati</taxon>
        <taxon>Actinomycetota</taxon>
        <taxon>Actinomycetes</taxon>
        <taxon>Kitasatosporales</taxon>
        <taxon>Streptomycetaceae</taxon>
        <taxon>Streptomyces</taxon>
    </lineage>
</organism>
<dbReference type="EMBL" id="JANFNG010000005">
    <property type="protein sequence ID" value="MCQ4080757.1"/>
    <property type="molecule type" value="Genomic_DNA"/>
</dbReference>
<dbReference type="Gene3D" id="3.30.40.250">
    <property type="match status" value="1"/>
</dbReference>
<keyword evidence="3" id="KW-1185">Reference proteome</keyword>
<evidence type="ECO:0000313" key="3">
    <source>
        <dbReference type="Proteomes" id="UP001057702"/>
    </source>
</evidence>